<dbReference type="GO" id="GO:0016787">
    <property type="term" value="F:hydrolase activity"/>
    <property type="evidence" value="ECO:0007669"/>
    <property type="project" value="InterPro"/>
</dbReference>
<protein>
    <submittedName>
        <fullName evidence="3">DUF1080 domain-containing protein</fullName>
    </submittedName>
</protein>
<evidence type="ECO:0000313" key="4">
    <source>
        <dbReference type="Proteomes" id="UP000479293"/>
    </source>
</evidence>
<feature type="chain" id="PRO_5028892416" evidence="1">
    <location>
        <begin position="35"/>
        <end position="322"/>
    </location>
</feature>
<evidence type="ECO:0000313" key="3">
    <source>
        <dbReference type="EMBL" id="MPR35941.1"/>
    </source>
</evidence>
<evidence type="ECO:0000259" key="2">
    <source>
        <dbReference type="Pfam" id="PF06439"/>
    </source>
</evidence>
<dbReference type="Proteomes" id="UP000479293">
    <property type="component" value="Unassembled WGS sequence"/>
</dbReference>
<keyword evidence="4" id="KW-1185">Reference proteome</keyword>
<feature type="signal peptide" evidence="1">
    <location>
        <begin position="1"/>
        <end position="34"/>
    </location>
</feature>
<gene>
    <name evidence="3" type="ORF">GBK04_21965</name>
</gene>
<dbReference type="InterPro" id="IPR010496">
    <property type="entry name" value="AL/BT2_dom"/>
</dbReference>
<feature type="domain" description="3-keto-alpha-glucoside-1,2-lyase/3-keto-2-hydroxy-glucal hydratase" evidence="2">
    <location>
        <begin position="153"/>
        <end position="318"/>
    </location>
</feature>
<reference evidence="3 4" key="1">
    <citation type="submission" date="2019-10" db="EMBL/GenBank/DDBJ databases">
        <title>Draft Genome Sequence of Cytophagaceae sp. SJW1-29.</title>
        <authorList>
            <person name="Choi A."/>
        </authorList>
    </citation>
    <scope>NUCLEOTIDE SEQUENCE [LARGE SCALE GENOMIC DNA]</scope>
    <source>
        <strain evidence="3 4">SJW1-29</strain>
    </source>
</reference>
<dbReference type="AlphaFoldDB" id="A0A7C9BIG4"/>
<sequence>MNSLLQSKPRSLFRYFTVSALAVMLAVCISTVQAKPLATPLEGRWDLTVDMNGKPAPSWLEVTHSGNHTLVGRFVSVSGSARPISEVHFQDGKFNFSIPPQWESGENDFSVQGTVQGDKMSGTLTTPDGKSHSWTGVRAPKLRRTSTPAWGKPIKLTEGNMIKGWHAAGTNQWTIQDGVLKSEKSGANLITDEKFDDFKLHVEFRIPKGSNSGVYLRGRYEVQVTDGKGMEPSYGELGGVYGFIAPSEMVAKEPGEWQSFDVTLIGRMITLDVNGQRVITNQEIPGITGGALDSNEGEPGPLYIQGDHGPVEYRNIVITPAK</sequence>
<dbReference type="RefSeq" id="WP_152763421.1">
    <property type="nucleotide sequence ID" value="NZ_WHLY01000002.1"/>
</dbReference>
<proteinExistence type="predicted"/>
<dbReference type="EMBL" id="WHLY01000002">
    <property type="protein sequence ID" value="MPR35941.1"/>
    <property type="molecule type" value="Genomic_DNA"/>
</dbReference>
<name>A0A7C9BIG4_9BACT</name>
<dbReference type="Pfam" id="PF06439">
    <property type="entry name" value="3keto-disac_hyd"/>
    <property type="match status" value="1"/>
</dbReference>
<organism evidence="3 4">
    <name type="scientific">Salmonirosea aquatica</name>
    <dbReference type="NCBI Taxonomy" id="2654236"/>
    <lineage>
        <taxon>Bacteria</taxon>
        <taxon>Pseudomonadati</taxon>
        <taxon>Bacteroidota</taxon>
        <taxon>Cytophagia</taxon>
        <taxon>Cytophagales</taxon>
        <taxon>Spirosomataceae</taxon>
        <taxon>Salmonirosea</taxon>
    </lineage>
</organism>
<accession>A0A7C9BIG4</accession>
<evidence type="ECO:0000256" key="1">
    <source>
        <dbReference type="SAM" id="SignalP"/>
    </source>
</evidence>
<dbReference type="Gene3D" id="2.60.120.560">
    <property type="entry name" value="Exo-inulinase, domain 1"/>
    <property type="match status" value="1"/>
</dbReference>
<comment type="caution">
    <text evidence="3">The sequence shown here is derived from an EMBL/GenBank/DDBJ whole genome shotgun (WGS) entry which is preliminary data.</text>
</comment>
<keyword evidence="1" id="KW-0732">Signal</keyword>